<proteinExistence type="inferred from homology"/>
<dbReference type="Pfam" id="PF06050">
    <property type="entry name" value="HGD-D"/>
    <property type="match status" value="1"/>
</dbReference>
<reference evidence="4" key="1">
    <citation type="submission" date="2020-08" db="EMBL/GenBank/DDBJ databases">
        <authorList>
            <person name="Cejkova D."/>
            <person name="Kubasova T."/>
            <person name="Jahodarova E."/>
            <person name="Rychlik I."/>
        </authorList>
    </citation>
    <scope>NUCLEOTIDE SEQUENCE</scope>
    <source>
        <strain evidence="4">An582</strain>
    </source>
</reference>
<dbReference type="Proteomes" id="UP000705508">
    <property type="component" value="Unassembled WGS sequence"/>
</dbReference>
<organism evidence="4 5">
    <name type="scientific">Mordavella massiliensis</name>
    <dbReference type="NCBI Taxonomy" id="1871024"/>
    <lineage>
        <taxon>Bacteria</taxon>
        <taxon>Bacillati</taxon>
        <taxon>Bacillota</taxon>
        <taxon>Clostridia</taxon>
        <taxon>Eubacteriales</taxon>
        <taxon>Clostridiaceae</taxon>
        <taxon>Mordavella</taxon>
    </lineage>
</organism>
<dbReference type="PANTHER" id="PTHR30548:SF6">
    <property type="entry name" value="DEHYDRATASE SUBUNIT YJIM-RELATED"/>
    <property type="match status" value="1"/>
</dbReference>
<accession>A0A939BGS3</accession>
<keyword evidence="3" id="KW-0479">Metal-binding</keyword>
<reference evidence="4" key="2">
    <citation type="journal article" date="2021" name="Sci. Rep.">
        <title>The distribution of antibiotic resistance genes in chicken gut microbiota commensals.</title>
        <authorList>
            <person name="Juricova H."/>
            <person name="Matiasovicova J."/>
            <person name="Kubasova T."/>
            <person name="Cejkova D."/>
            <person name="Rychlik I."/>
        </authorList>
    </citation>
    <scope>NUCLEOTIDE SEQUENCE</scope>
    <source>
        <strain evidence="4">An582</strain>
    </source>
</reference>
<comment type="cofactor">
    <cofactor evidence="1">
        <name>[4Fe-4S] cluster</name>
        <dbReference type="ChEBI" id="CHEBI:49883"/>
    </cofactor>
</comment>
<dbReference type="InterPro" id="IPR047678">
    <property type="entry name" value="YjiM-like"/>
</dbReference>
<evidence type="ECO:0000313" key="5">
    <source>
        <dbReference type="Proteomes" id="UP000705508"/>
    </source>
</evidence>
<dbReference type="InterPro" id="IPR010327">
    <property type="entry name" value="FldB/FldC_alpha/beta"/>
</dbReference>
<evidence type="ECO:0000313" key="4">
    <source>
        <dbReference type="EMBL" id="MBM6948204.1"/>
    </source>
</evidence>
<dbReference type="RefSeq" id="WP_204906226.1">
    <property type="nucleotide sequence ID" value="NZ_JACJKS010000006.1"/>
</dbReference>
<keyword evidence="3" id="KW-0408">Iron</keyword>
<comment type="caution">
    <text evidence="4">The sequence shown here is derived from an EMBL/GenBank/DDBJ whole genome shotgun (WGS) entry which is preliminary data.</text>
</comment>
<dbReference type="NCBIfam" id="NF040772">
    <property type="entry name" value="double_cubane"/>
    <property type="match status" value="1"/>
</dbReference>
<evidence type="ECO:0000256" key="1">
    <source>
        <dbReference type="ARBA" id="ARBA00001966"/>
    </source>
</evidence>
<dbReference type="Gene3D" id="3.40.50.11900">
    <property type="match status" value="1"/>
</dbReference>
<comment type="similarity">
    <text evidence="2">Belongs to the FldB/FldC dehydratase alpha/beta subunit family.</text>
</comment>
<name>A0A939BGS3_9CLOT</name>
<dbReference type="GO" id="GO:0051536">
    <property type="term" value="F:iron-sulfur cluster binding"/>
    <property type="evidence" value="ECO:0007669"/>
    <property type="project" value="UniProtKB-KW"/>
</dbReference>
<keyword evidence="3" id="KW-0411">Iron-sulfur</keyword>
<dbReference type="AlphaFoldDB" id="A0A939BGS3"/>
<dbReference type="PANTHER" id="PTHR30548">
    <property type="entry name" value="2-HYDROXYGLUTARYL-COA DEHYDRATASE, D-COMPONENT-RELATED"/>
    <property type="match status" value="1"/>
</dbReference>
<dbReference type="GO" id="GO:0016836">
    <property type="term" value="F:hydro-lyase activity"/>
    <property type="evidence" value="ECO:0007669"/>
    <property type="project" value="UniProtKB-ARBA"/>
</dbReference>
<dbReference type="Gene3D" id="3.40.50.11890">
    <property type="match status" value="1"/>
</dbReference>
<dbReference type="EMBL" id="JACJKS010000006">
    <property type="protein sequence ID" value="MBM6948204.1"/>
    <property type="molecule type" value="Genomic_DNA"/>
</dbReference>
<protein>
    <submittedName>
        <fullName evidence="4">2-hydroxyacyl-CoA dehydratase</fullName>
    </submittedName>
</protein>
<gene>
    <name evidence="4" type="ORF">H6A20_05975</name>
</gene>
<dbReference type="Gene3D" id="1.20.1270.370">
    <property type="match status" value="1"/>
</dbReference>
<sequence length="383" mass="43162">MELIKDLPEVFEEFAEQRKNSFLGVKKLKEQGVPIVGAYCTYFPQEIAMAMGAATVGLCSTSDETIPDAERDLPKNLCPLIKSSYGFAKTEKCPFFYFSDVVVGETTCDGKKKMYEYMSQFKDVFIMELPNTQGPEALKLWKSEIIRFKEYLEKKFDVTITEDEIRDAIRVNNAGRASLKHLYEVMKNDPVPITGHDLFKVLYGSTFKFDRKEIPGEVDALVEKIKKEYADGKMLEKKPRILISGCPIGGATEKVIDAVEQNGGVVVTFENCSGAKSIDKLVDEDNPDVYQALAERYLNIGCSVMTPNPNRLELLGRLIDEYKVDGVVEMTLQACHTYNVEAFGIRKFVNEEKGIPYINVETDYSQADIGQLNTRIAAFIEML</sequence>
<evidence type="ECO:0000256" key="2">
    <source>
        <dbReference type="ARBA" id="ARBA00005806"/>
    </source>
</evidence>
<evidence type="ECO:0000256" key="3">
    <source>
        <dbReference type="ARBA" id="ARBA00023014"/>
    </source>
</evidence>